<evidence type="ECO:0000256" key="7">
    <source>
        <dbReference type="SAM" id="Phobius"/>
    </source>
</evidence>
<dbReference type="InterPro" id="IPR011701">
    <property type="entry name" value="MFS"/>
</dbReference>
<dbReference type="PANTHER" id="PTHR23515">
    <property type="entry name" value="HIGH-AFFINITY NITRATE TRANSPORTER 2.3"/>
    <property type="match status" value="1"/>
</dbReference>
<name>A0A316UL30_9BASI</name>
<keyword evidence="3 7" id="KW-0812">Transmembrane</keyword>
<feature type="transmembrane region" description="Helical" evidence="7">
    <location>
        <begin position="190"/>
        <end position="212"/>
    </location>
</feature>
<dbReference type="Pfam" id="PF07690">
    <property type="entry name" value="MFS_1"/>
    <property type="match status" value="1"/>
</dbReference>
<feature type="region of interest" description="Disordered" evidence="6">
    <location>
        <begin position="312"/>
        <end position="336"/>
    </location>
</feature>
<dbReference type="STRING" id="1569628.A0A316UL30"/>
<organism evidence="8 9">
    <name type="scientific">Jaminaea rosea</name>
    <dbReference type="NCBI Taxonomy" id="1569628"/>
    <lineage>
        <taxon>Eukaryota</taxon>
        <taxon>Fungi</taxon>
        <taxon>Dikarya</taxon>
        <taxon>Basidiomycota</taxon>
        <taxon>Ustilaginomycotina</taxon>
        <taxon>Exobasidiomycetes</taxon>
        <taxon>Microstromatales</taxon>
        <taxon>Microstromatales incertae sedis</taxon>
        <taxon>Jaminaea</taxon>
    </lineage>
</organism>
<dbReference type="GO" id="GO:0016020">
    <property type="term" value="C:membrane"/>
    <property type="evidence" value="ECO:0007669"/>
    <property type="project" value="UniProtKB-SubCell"/>
</dbReference>
<feature type="transmembrane region" description="Helical" evidence="7">
    <location>
        <begin position="460"/>
        <end position="481"/>
    </location>
</feature>
<dbReference type="EMBL" id="KZ819675">
    <property type="protein sequence ID" value="PWN25644.1"/>
    <property type="molecule type" value="Genomic_DNA"/>
</dbReference>
<evidence type="ECO:0000256" key="1">
    <source>
        <dbReference type="ARBA" id="ARBA00004141"/>
    </source>
</evidence>
<accession>A0A316UL30</accession>
<reference evidence="8 9" key="1">
    <citation type="journal article" date="2018" name="Mol. Biol. Evol.">
        <title>Broad Genomic Sampling Reveals a Smut Pathogenic Ancestry of the Fungal Clade Ustilaginomycotina.</title>
        <authorList>
            <person name="Kijpornyongpan T."/>
            <person name="Mondo S.J."/>
            <person name="Barry K."/>
            <person name="Sandor L."/>
            <person name="Lee J."/>
            <person name="Lipzen A."/>
            <person name="Pangilinan J."/>
            <person name="LaButti K."/>
            <person name="Hainaut M."/>
            <person name="Henrissat B."/>
            <person name="Grigoriev I.V."/>
            <person name="Spatafora J.W."/>
            <person name="Aime M.C."/>
        </authorList>
    </citation>
    <scope>NUCLEOTIDE SEQUENCE [LARGE SCALE GENOMIC DNA]</scope>
    <source>
        <strain evidence="8 9">MCA 5214</strain>
    </source>
</reference>
<evidence type="ECO:0000313" key="9">
    <source>
        <dbReference type="Proteomes" id="UP000245884"/>
    </source>
</evidence>
<dbReference type="Proteomes" id="UP000245884">
    <property type="component" value="Unassembled WGS sequence"/>
</dbReference>
<protein>
    <submittedName>
        <fullName evidence="8">MFS general substrate transporter</fullName>
    </submittedName>
</protein>
<evidence type="ECO:0000256" key="4">
    <source>
        <dbReference type="ARBA" id="ARBA00022989"/>
    </source>
</evidence>
<feature type="transmembrane region" description="Helical" evidence="7">
    <location>
        <begin position="163"/>
        <end position="184"/>
    </location>
</feature>
<comment type="similarity">
    <text evidence="2">Belongs to the major facilitator superfamily. Nitrate/nitrite porter (TC 2.A.1.8) family.</text>
</comment>
<dbReference type="GO" id="GO:0015112">
    <property type="term" value="F:nitrate transmembrane transporter activity"/>
    <property type="evidence" value="ECO:0007669"/>
    <property type="project" value="InterPro"/>
</dbReference>
<feature type="transmembrane region" description="Helical" evidence="7">
    <location>
        <begin position="97"/>
        <end position="118"/>
    </location>
</feature>
<keyword evidence="4 7" id="KW-1133">Transmembrane helix</keyword>
<evidence type="ECO:0000313" key="8">
    <source>
        <dbReference type="EMBL" id="PWN25644.1"/>
    </source>
</evidence>
<keyword evidence="5 7" id="KW-0472">Membrane</keyword>
<dbReference type="AlphaFoldDB" id="A0A316UL30"/>
<feature type="compositionally biased region" description="Basic and acidic residues" evidence="6">
    <location>
        <begin position="312"/>
        <end position="321"/>
    </location>
</feature>
<dbReference type="OrthoDB" id="434240at2759"/>
<dbReference type="InterPro" id="IPR044772">
    <property type="entry name" value="NO3_transporter"/>
</dbReference>
<feature type="transmembrane region" description="Helical" evidence="7">
    <location>
        <begin position="487"/>
        <end position="510"/>
    </location>
</feature>
<evidence type="ECO:0000256" key="3">
    <source>
        <dbReference type="ARBA" id="ARBA00022692"/>
    </source>
</evidence>
<feature type="transmembrane region" description="Helical" evidence="7">
    <location>
        <begin position="522"/>
        <end position="544"/>
    </location>
</feature>
<evidence type="ECO:0000256" key="6">
    <source>
        <dbReference type="SAM" id="MobiDB-lite"/>
    </source>
</evidence>
<dbReference type="SUPFAM" id="SSF103473">
    <property type="entry name" value="MFS general substrate transporter"/>
    <property type="match status" value="1"/>
</dbReference>
<dbReference type="RefSeq" id="XP_025360256.1">
    <property type="nucleotide sequence ID" value="XM_025504557.1"/>
</dbReference>
<sequence length="583" mass="62273">MSPSSQQQPAPAYAPEDDINVDEKASGNSSPSPDQPRGTTGAVTVEGYVSDSQRRAQAGYYAFRWSSLYQPAVVNPINGKSHTFPILRFWDTYSTQFWLATLGFFVAFFGWFAAAALMTEAIKVDLKLTPAQVADSNLASLGGTAFVRVIAGYAIDRYGPRKVMAILLCMGAIPTALMPVVHHLPSLKAIRFFISILGGTFVPCQSWTTTFFDKNIVGTANAFSGGWGNMGGGVTPAVMIGLYERLRKSGYTQGMAWRLSFVVLPVPLLFVTAAVIMIFGKDHPAGKWSQRHQLAGTAYEVAAGRAVHLDHNEVQEQERMRNQAGGENGGSNEKMLTSAAPVKGSDFSELQPGQKYDQVDTAVSEPLTPRVAVQVLTDLRVWLCAVSYLLSFGLETAMDAALPQLLFGLFGGPTFTAEDAAFAAATYGLLNLIFRPAGGVFADMLYSKYKPLGYGLRAKVMLMIVTNIMQGLLMVGLGMYVNHSSHQSIGGVIGFIVGIAATGFVANAGAYSVYSHLRPRNIGFVAGLVGSGGAVGGLCYTGLFKTQPGTKAARTLGNKFWIAGVVNIAGILLFSWVPMGDAA</sequence>
<feature type="transmembrane region" description="Helical" evidence="7">
    <location>
        <begin position="224"/>
        <end position="243"/>
    </location>
</feature>
<evidence type="ECO:0000256" key="2">
    <source>
        <dbReference type="ARBA" id="ARBA00008432"/>
    </source>
</evidence>
<feature type="transmembrane region" description="Helical" evidence="7">
    <location>
        <begin position="560"/>
        <end position="579"/>
    </location>
</feature>
<dbReference type="InterPro" id="IPR036259">
    <property type="entry name" value="MFS_trans_sf"/>
</dbReference>
<feature type="transmembrane region" description="Helical" evidence="7">
    <location>
        <begin position="255"/>
        <end position="279"/>
    </location>
</feature>
<gene>
    <name evidence="8" type="ORF">BDZ90DRAFT_223082</name>
</gene>
<comment type="subcellular location">
    <subcellularLocation>
        <location evidence="1">Membrane</location>
        <topology evidence="1">Multi-pass membrane protein</topology>
    </subcellularLocation>
</comment>
<evidence type="ECO:0000256" key="5">
    <source>
        <dbReference type="ARBA" id="ARBA00023136"/>
    </source>
</evidence>
<feature type="region of interest" description="Disordered" evidence="6">
    <location>
        <begin position="1"/>
        <end position="42"/>
    </location>
</feature>
<dbReference type="Gene3D" id="1.20.1250.20">
    <property type="entry name" value="MFS general substrate transporter like domains"/>
    <property type="match status" value="2"/>
</dbReference>
<proteinExistence type="inferred from homology"/>
<dbReference type="GeneID" id="37026380"/>
<feature type="compositionally biased region" description="Polar residues" evidence="6">
    <location>
        <begin position="26"/>
        <end position="42"/>
    </location>
</feature>
<keyword evidence="9" id="KW-1185">Reference proteome</keyword>